<evidence type="ECO:0000259" key="12">
    <source>
        <dbReference type="PROSITE" id="PS52029"/>
    </source>
</evidence>
<dbReference type="FunFam" id="2.40.440.10:FF:000002">
    <property type="entry name" value="L,D-transpeptidase ErfK/SrfK"/>
    <property type="match status" value="1"/>
</dbReference>
<accession>A0A7W6KNF9</accession>
<evidence type="ECO:0000256" key="1">
    <source>
        <dbReference type="ARBA" id="ARBA00004752"/>
    </source>
</evidence>
<evidence type="ECO:0000256" key="4">
    <source>
        <dbReference type="ARBA" id="ARBA00022679"/>
    </source>
</evidence>
<dbReference type="GO" id="GO:0071555">
    <property type="term" value="P:cell wall organization"/>
    <property type="evidence" value="ECO:0007669"/>
    <property type="project" value="UniProtKB-UniRule"/>
</dbReference>
<dbReference type="GO" id="GO:0005576">
    <property type="term" value="C:extracellular region"/>
    <property type="evidence" value="ECO:0007669"/>
    <property type="project" value="TreeGrafter"/>
</dbReference>
<dbReference type="CDD" id="cd16913">
    <property type="entry name" value="YkuD_like"/>
    <property type="match status" value="1"/>
</dbReference>
<keyword evidence="3" id="KW-0328">Glycosyltransferase</keyword>
<name>A0A7W6KNF9_9HYPH</name>
<dbReference type="RefSeq" id="WP_183491156.1">
    <property type="nucleotide sequence ID" value="NZ_JACIDZ010000023.1"/>
</dbReference>
<dbReference type="GO" id="GO:0018104">
    <property type="term" value="P:peptidoglycan-protein cross-linking"/>
    <property type="evidence" value="ECO:0007669"/>
    <property type="project" value="TreeGrafter"/>
</dbReference>
<evidence type="ECO:0000256" key="6">
    <source>
        <dbReference type="ARBA" id="ARBA00022960"/>
    </source>
</evidence>
<dbReference type="GO" id="GO:0016757">
    <property type="term" value="F:glycosyltransferase activity"/>
    <property type="evidence" value="ECO:0007669"/>
    <property type="project" value="UniProtKB-KW"/>
</dbReference>
<feature type="domain" description="L,D-TPase catalytic" evidence="12">
    <location>
        <begin position="77"/>
        <end position="214"/>
    </location>
</feature>
<dbReference type="PANTHER" id="PTHR30582">
    <property type="entry name" value="L,D-TRANSPEPTIDASE"/>
    <property type="match status" value="1"/>
</dbReference>
<evidence type="ECO:0000256" key="3">
    <source>
        <dbReference type="ARBA" id="ARBA00022676"/>
    </source>
</evidence>
<keyword evidence="5" id="KW-0378">Hydrolase</keyword>
<dbReference type="UniPathway" id="UPA00219"/>
<protein>
    <submittedName>
        <fullName evidence="13">Lipoprotein-anchoring transpeptidase ErfK/SrfK</fullName>
    </submittedName>
</protein>
<comment type="similarity">
    <text evidence="2">Belongs to the YkuD family.</text>
</comment>
<keyword evidence="7 9" id="KW-0573">Peptidoglycan synthesis</keyword>
<feature type="compositionally biased region" description="Basic and acidic residues" evidence="10">
    <location>
        <begin position="232"/>
        <end position="242"/>
    </location>
</feature>
<feature type="signal peptide" evidence="11">
    <location>
        <begin position="1"/>
        <end position="21"/>
    </location>
</feature>
<keyword evidence="4" id="KW-0808">Transferase</keyword>
<feature type="active site" description="Proton donor/acceptor" evidence="9">
    <location>
        <position position="174"/>
    </location>
</feature>
<dbReference type="InterPro" id="IPR038063">
    <property type="entry name" value="Transpep_catalytic_dom"/>
</dbReference>
<gene>
    <name evidence="13" type="ORF">GGR30_004415</name>
</gene>
<keyword evidence="8 9" id="KW-0961">Cell wall biogenesis/degradation</keyword>
<keyword evidence="11" id="KW-0732">Signal</keyword>
<comment type="caution">
    <text evidence="13">The sequence shown here is derived from an EMBL/GenBank/DDBJ whole genome shotgun (WGS) entry which is preliminary data.</text>
</comment>
<dbReference type="PROSITE" id="PS52029">
    <property type="entry name" value="LD_TPASE"/>
    <property type="match status" value="1"/>
</dbReference>
<reference evidence="13 14" key="1">
    <citation type="submission" date="2020-08" db="EMBL/GenBank/DDBJ databases">
        <title>Genomic Encyclopedia of Type Strains, Phase IV (KMG-IV): sequencing the most valuable type-strain genomes for metagenomic binning, comparative biology and taxonomic classification.</title>
        <authorList>
            <person name="Goeker M."/>
        </authorList>
    </citation>
    <scope>NUCLEOTIDE SEQUENCE [LARGE SCALE GENOMIC DNA]</scope>
    <source>
        <strain evidence="13 14">DSM 28101</strain>
    </source>
</reference>
<sequence length="242" mass="26532">MRYLSVRLLPIVVVAGLSACASTGAPPQPPAPKPVLEDARYAAVTDEPFNVPAVNLKQFDPEFRRQLVDDPTGEQPGTLVVDPENRFLYLVMADSKAMRYGVGVGRAGMAWSGTANVAYKREWPKWTPTQDMIKRDPDTYKKWAGGMEGGPTNPLGARALYLFEDGKDTLYRIHGTNEPWSIGQAMSSGCIRMMNQDVMDLYRRVPDGAKVVVLPAAGQEKPVAGKESSQSNDDRVKHVNPA</sequence>
<dbReference type="Pfam" id="PF03734">
    <property type="entry name" value="YkuD"/>
    <property type="match status" value="1"/>
</dbReference>
<keyword evidence="14" id="KW-1185">Reference proteome</keyword>
<dbReference type="EMBL" id="JACIDZ010000023">
    <property type="protein sequence ID" value="MBB4124457.1"/>
    <property type="molecule type" value="Genomic_DNA"/>
</dbReference>
<evidence type="ECO:0000256" key="5">
    <source>
        <dbReference type="ARBA" id="ARBA00022801"/>
    </source>
</evidence>
<evidence type="ECO:0000313" key="14">
    <source>
        <dbReference type="Proteomes" id="UP000530571"/>
    </source>
</evidence>
<feature type="chain" id="PRO_5030696803" evidence="11">
    <location>
        <begin position="22"/>
        <end position="242"/>
    </location>
</feature>
<dbReference type="Gene3D" id="2.40.440.10">
    <property type="entry name" value="L,D-transpeptidase catalytic domain-like"/>
    <property type="match status" value="1"/>
</dbReference>
<evidence type="ECO:0000256" key="8">
    <source>
        <dbReference type="ARBA" id="ARBA00023316"/>
    </source>
</evidence>
<dbReference type="InterPro" id="IPR050979">
    <property type="entry name" value="LD-transpeptidase"/>
</dbReference>
<comment type="pathway">
    <text evidence="1 9">Cell wall biogenesis; peptidoglycan biosynthesis.</text>
</comment>
<proteinExistence type="inferred from homology"/>
<feature type="region of interest" description="Disordered" evidence="10">
    <location>
        <begin position="216"/>
        <end position="242"/>
    </location>
</feature>
<dbReference type="GO" id="GO:0071972">
    <property type="term" value="F:peptidoglycan L,D-transpeptidase activity"/>
    <property type="evidence" value="ECO:0007669"/>
    <property type="project" value="TreeGrafter"/>
</dbReference>
<dbReference type="InterPro" id="IPR005490">
    <property type="entry name" value="LD_TPept_cat_dom"/>
</dbReference>
<keyword evidence="13" id="KW-0449">Lipoprotein</keyword>
<evidence type="ECO:0000256" key="9">
    <source>
        <dbReference type="PROSITE-ProRule" id="PRU01373"/>
    </source>
</evidence>
<dbReference type="PANTHER" id="PTHR30582:SF24">
    <property type="entry name" value="L,D-TRANSPEPTIDASE ERFK_SRFK-RELATED"/>
    <property type="match status" value="1"/>
</dbReference>
<feature type="active site" description="Nucleophile" evidence="9">
    <location>
        <position position="190"/>
    </location>
</feature>
<evidence type="ECO:0000256" key="11">
    <source>
        <dbReference type="SAM" id="SignalP"/>
    </source>
</evidence>
<dbReference type="GO" id="GO:0008360">
    <property type="term" value="P:regulation of cell shape"/>
    <property type="evidence" value="ECO:0007669"/>
    <property type="project" value="UniProtKB-UniRule"/>
</dbReference>
<dbReference type="Proteomes" id="UP000530571">
    <property type="component" value="Unassembled WGS sequence"/>
</dbReference>
<dbReference type="AlphaFoldDB" id="A0A7W6KNF9"/>
<organism evidence="13 14">
    <name type="scientific">Martelella radicis</name>
    <dbReference type="NCBI Taxonomy" id="1397476"/>
    <lineage>
        <taxon>Bacteria</taxon>
        <taxon>Pseudomonadati</taxon>
        <taxon>Pseudomonadota</taxon>
        <taxon>Alphaproteobacteria</taxon>
        <taxon>Hyphomicrobiales</taxon>
        <taxon>Aurantimonadaceae</taxon>
        <taxon>Martelella</taxon>
    </lineage>
</organism>
<dbReference type="PROSITE" id="PS51257">
    <property type="entry name" value="PROKAR_LIPOPROTEIN"/>
    <property type="match status" value="1"/>
</dbReference>
<evidence type="ECO:0000256" key="7">
    <source>
        <dbReference type="ARBA" id="ARBA00022984"/>
    </source>
</evidence>
<keyword evidence="6 9" id="KW-0133">Cell shape</keyword>
<evidence type="ECO:0000256" key="2">
    <source>
        <dbReference type="ARBA" id="ARBA00005992"/>
    </source>
</evidence>
<evidence type="ECO:0000313" key="13">
    <source>
        <dbReference type="EMBL" id="MBB4124457.1"/>
    </source>
</evidence>
<dbReference type="SUPFAM" id="SSF141523">
    <property type="entry name" value="L,D-transpeptidase catalytic domain-like"/>
    <property type="match status" value="1"/>
</dbReference>
<evidence type="ECO:0000256" key="10">
    <source>
        <dbReference type="SAM" id="MobiDB-lite"/>
    </source>
</evidence>